<proteinExistence type="predicted"/>
<name>A0A182MAA2_9DIPT</name>
<evidence type="ECO:0000313" key="1">
    <source>
        <dbReference type="EnsemblMetazoa" id="ACUA013347-PA"/>
    </source>
</evidence>
<dbReference type="EMBL" id="AXCM01003235">
    <property type="status" value="NOT_ANNOTATED_CDS"/>
    <property type="molecule type" value="Genomic_DNA"/>
</dbReference>
<keyword evidence="2" id="KW-1185">Reference proteome</keyword>
<sequence length="121" mass="13435">MARECTIVARGSTHVDEIDRRDKRLCRSAVGIGYFIAPSCTLAYAIEITTQPARPLIDARRLNCAAVDTFELQRMRRLSTQNNILGTADETLSVIRGCSGDWDVESRSCLPADQKMRSLSS</sequence>
<protein>
    <submittedName>
        <fullName evidence="1">Uncharacterized protein</fullName>
    </submittedName>
</protein>
<reference evidence="2" key="1">
    <citation type="submission" date="2013-09" db="EMBL/GenBank/DDBJ databases">
        <title>The Genome Sequence of Anopheles culicifacies species A.</title>
        <authorList>
            <consortium name="The Broad Institute Genomics Platform"/>
            <person name="Neafsey D.E."/>
            <person name="Besansky N."/>
            <person name="Howell P."/>
            <person name="Walton C."/>
            <person name="Young S.K."/>
            <person name="Zeng Q."/>
            <person name="Gargeya S."/>
            <person name="Fitzgerald M."/>
            <person name="Haas B."/>
            <person name="Abouelleil A."/>
            <person name="Allen A.W."/>
            <person name="Alvarado L."/>
            <person name="Arachchi H.M."/>
            <person name="Berlin A.M."/>
            <person name="Chapman S.B."/>
            <person name="Gainer-Dewar J."/>
            <person name="Goldberg J."/>
            <person name="Griggs A."/>
            <person name="Gujja S."/>
            <person name="Hansen M."/>
            <person name="Howarth C."/>
            <person name="Imamovic A."/>
            <person name="Ireland A."/>
            <person name="Larimer J."/>
            <person name="McCowan C."/>
            <person name="Murphy C."/>
            <person name="Pearson M."/>
            <person name="Poon T.W."/>
            <person name="Priest M."/>
            <person name="Roberts A."/>
            <person name="Saif S."/>
            <person name="Shea T."/>
            <person name="Sisk P."/>
            <person name="Sykes S."/>
            <person name="Wortman J."/>
            <person name="Nusbaum C."/>
            <person name="Birren B."/>
        </authorList>
    </citation>
    <scope>NUCLEOTIDE SEQUENCE [LARGE SCALE GENOMIC DNA]</scope>
    <source>
        <strain evidence="2">A-37</strain>
    </source>
</reference>
<dbReference type="Proteomes" id="UP000075883">
    <property type="component" value="Unassembled WGS sequence"/>
</dbReference>
<dbReference type="VEuPathDB" id="VectorBase:ACUA013347"/>
<dbReference type="AlphaFoldDB" id="A0A182MAA2"/>
<evidence type="ECO:0000313" key="2">
    <source>
        <dbReference type="Proteomes" id="UP000075883"/>
    </source>
</evidence>
<dbReference type="EnsemblMetazoa" id="ACUA013347-RA">
    <property type="protein sequence ID" value="ACUA013347-PA"/>
    <property type="gene ID" value="ACUA013347"/>
</dbReference>
<accession>A0A182MAA2</accession>
<reference evidence="1" key="2">
    <citation type="submission" date="2020-05" db="UniProtKB">
        <authorList>
            <consortium name="EnsemblMetazoa"/>
        </authorList>
    </citation>
    <scope>IDENTIFICATION</scope>
    <source>
        <strain evidence="1">A-37</strain>
    </source>
</reference>
<organism evidence="1 2">
    <name type="scientific">Anopheles culicifacies</name>
    <dbReference type="NCBI Taxonomy" id="139723"/>
    <lineage>
        <taxon>Eukaryota</taxon>
        <taxon>Metazoa</taxon>
        <taxon>Ecdysozoa</taxon>
        <taxon>Arthropoda</taxon>
        <taxon>Hexapoda</taxon>
        <taxon>Insecta</taxon>
        <taxon>Pterygota</taxon>
        <taxon>Neoptera</taxon>
        <taxon>Endopterygota</taxon>
        <taxon>Diptera</taxon>
        <taxon>Nematocera</taxon>
        <taxon>Culicoidea</taxon>
        <taxon>Culicidae</taxon>
        <taxon>Anophelinae</taxon>
        <taxon>Anopheles</taxon>
        <taxon>culicifacies species complex</taxon>
    </lineage>
</organism>